<protein>
    <submittedName>
        <fullName evidence="1">5-oxoprolinase subunit A</fullName>
        <ecNumber evidence="1">3.5.2.9</ecNumber>
    </submittedName>
</protein>
<dbReference type="EMBL" id="CAJVAP010000022">
    <property type="protein sequence ID" value="CAG7615761.1"/>
    <property type="molecule type" value="Genomic_DNA"/>
</dbReference>
<dbReference type="GO" id="GO:0017168">
    <property type="term" value="F:5-oxoprolinase (ATP-hydrolyzing) activity"/>
    <property type="evidence" value="ECO:0007669"/>
    <property type="project" value="UniProtKB-EC"/>
</dbReference>
<organism evidence="1 2">
    <name type="scientific">Leucobacter soli</name>
    <dbReference type="NCBI Taxonomy" id="2812850"/>
    <lineage>
        <taxon>Bacteria</taxon>
        <taxon>Bacillati</taxon>
        <taxon>Actinomycetota</taxon>
        <taxon>Actinomycetes</taxon>
        <taxon>Micrococcales</taxon>
        <taxon>Microbacteriaceae</taxon>
        <taxon>Leucobacter</taxon>
    </lineage>
</organism>
<keyword evidence="2" id="KW-1185">Reference proteome</keyword>
<accession>A0A916NWC1</accession>
<proteinExistence type="predicted"/>
<dbReference type="NCBIfam" id="NF003816">
    <property type="entry name" value="PRK05406.1-5"/>
    <property type="match status" value="1"/>
</dbReference>
<sequence>MRSIDLNSDVGEFSGQWVVGDDDAIFAHISSANVACGGHAGDPTIIRATCRAAAGQGVIVGAHPSYRDLAGFGRRFIDVPAVELADELIAQIGLLQALAHAEGTSVRYVKPHGALYNAIVSHRPHAQAVVDAIRAVDPAFPLVVPPFSEVQRRAEDAGVRTVVEAFADRAYTRDGGLVPRTEPDAVIHDSALVVERALRIVDGHVLAIDGTRIDIGAETLCLHGDTPGAVELSASIERALHEAGVETRSFVDR</sequence>
<dbReference type="NCBIfam" id="NF003814">
    <property type="entry name" value="PRK05406.1-3"/>
    <property type="match status" value="1"/>
</dbReference>
<dbReference type="CDD" id="cd10787">
    <property type="entry name" value="LamB_YcsF_like"/>
    <property type="match status" value="1"/>
</dbReference>
<dbReference type="EC" id="3.5.2.9" evidence="1"/>
<name>A0A916NWC1_9MICO</name>
<dbReference type="Proteomes" id="UP000693892">
    <property type="component" value="Unassembled WGS sequence"/>
</dbReference>
<dbReference type="PANTHER" id="PTHR30292:SF0">
    <property type="entry name" value="5-OXOPROLINASE SUBUNIT A"/>
    <property type="match status" value="1"/>
</dbReference>
<dbReference type="Pfam" id="PF03746">
    <property type="entry name" value="LamB_YcsF"/>
    <property type="match status" value="1"/>
</dbReference>
<evidence type="ECO:0000313" key="1">
    <source>
        <dbReference type="EMBL" id="CAG7615761.1"/>
    </source>
</evidence>
<dbReference type="RefSeq" id="WP_218115829.1">
    <property type="nucleotide sequence ID" value="NZ_CAJVAP010000022.1"/>
</dbReference>
<dbReference type="AlphaFoldDB" id="A0A916NWC1"/>
<reference evidence="1" key="1">
    <citation type="submission" date="2021-06" db="EMBL/GenBank/DDBJ databases">
        <authorList>
            <person name="Criscuolo A."/>
        </authorList>
    </citation>
    <scope>NUCLEOTIDE SEQUENCE</scope>
    <source>
        <strain evidence="1">CIP111803</strain>
    </source>
</reference>
<gene>
    <name evidence="1" type="primary">pxpA</name>
    <name evidence="1" type="ORF">LEUCIP111803_01915</name>
</gene>
<evidence type="ECO:0000313" key="2">
    <source>
        <dbReference type="Proteomes" id="UP000693892"/>
    </source>
</evidence>
<keyword evidence="1" id="KW-0378">Hydrolase</keyword>
<dbReference type="InterPro" id="IPR005501">
    <property type="entry name" value="LamB/YcsF/PxpA-like"/>
</dbReference>
<comment type="caution">
    <text evidence="1">The sequence shown here is derived from an EMBL/GenBank/DDBJ whole genome shotgun (WGS) entry which is preliminary data.</text>
</comment>
<dbReference type="PANTHER" id="PTHR30292">
    <property type="entry name" value="UNCHARACTERIZED PROTEIN YBGL-RELATED"/>
    <property type="match status" value="1"/>
</dbReference>